<dbReference type="GO" id="GO:0051301">
    <property type="term" value="P:cell division"/>
    <property type="evidence" value="ECO:0007669"/>
    <property type="project" value="UniProtKB-KW"/>
</dbReference>
<feature type="binding site" evidence="11">
    <location>
        <position position="478"/>
    </location>
    <ligand>
        <name>meso-2,6-diaminopimelate</name>
        <dbReference type="ChEBI" id="CHEBI:57791"/>
    </ligand>
</feature>
<keyword evidence="8 11" id="KW-0573">Peptidoglycan synthesis</keyword>
<dbReference type="InParanoid" id="A0A0D2K006"/>
<feature type="binding site" evidence="11">
    <location>
        <position position="185"/>
    </location>
    <ligand>
        <name>UDP-N-acetyl-alpha-D-muramoyl-L-alanyl-D-glutamate</name>
        <dbReference type="ChEBI" id="CHEBI:83900"/>
    </ligand>
</feature>
<keyword evidence="9 11" id="KW-0131">Cell cycle</keyword>
<dbReference type="SUPFAM" id="SSF53623">
    <property type="entry name" value="MurD-like peptide ligases, catalytic domain"/>
    <property type="match status" value="1"/>
</dbReference>
<dbReference type="InterPro" id="IPR035911">
    <property type="entry name" value="MurE/MurF_N"/>
</dbReference>
<dbReference type="GO" id="GO:0008360">
    <property type="term" value="P:regulation of cell shape"/>
    <property type="evidence" value="ECO:0007669"/>
    <property type="project" value="UniProtKB-KW"/>
</dbReference>
<dbReference type="PANTHER" id="PTHR23135:SF4">
    <property type="entry name" value="UDP-N-ACETYLMURAMOYL-L-ALANYL-D-GLUTAMATE--2,6-DIAMINOPIMELATE LIGASE MURE HOMOLOG, CHLOROPLASTIC"/>
    <property type="match status" value="1"/>
</dbReference>
<feature type="binding site" evidence="11">
    <location>
        <position position="482"/>
    </location>
    <ligand>
        <name>meso-2,6-diaminopimelate</name>
        <dbReference type="ChEBI" id="CHEBI:57791"/>
    </ligand>
</feature>
<evidence type="ECO:0000256" key="11">
    <source>
        <dbReference type="HAMAP-Rule" id="MF_00208"/>
    </source>
</evidence>
<dbReference type="Gene3D" id="3.90.190.20">
    <property type="entry name" value="Mur ligase, C-terminal domain"/>
    <property type="match status" value="1"/>
</dbReference>
<dbReference type="SUPFAM" id="SSF63418">
    <property type="entry name" value="MurE/MurF N-terminal domain"/>
    <property type="match status" value="1"/>
</dbReference>
<feature type="binding site" evidence="11">
    <location>
        <begin position="152"/>
        <end position="153"/>
    </location>
    <ligand>
        <name>UDP-N-acetyl-alpha-D-muramoyl-L-alanyl-D-glutamate</name>
        <dbReference type="ChEBI" id="CHEBI:83900"/>
    </ligand>
</feature>
<dbReference type="HAMAP" id="MF_00208">
    <property type="entry name" value="MurE"/>
    <property type="match status" value="1"/>
</dbReference>
<comment type="catalytic activity">
    <reaction evidence="11">
        <text>UDP-N-acetyl-alpha-D-muramoyl-L-alanyl-D-glutamate + meso-2,6-diaminopimelate + ATP = UDP-N-acetyl-alpha-D-muramoyl-L-alanyl-gamma-D-glutamyl-meso-2,6-diaminopimelate + ADP + phosphate + H(+)</text>
        <dbReference type="Rhea" id="RHEA:23676"/>
        <dbReference type="ChEBI" id="CHEBI:15378"/>
        <dbReference type="ChEBI" id="CHEBI:30616"/>
        <dbReference type="ChEBI" id="CHEBI:43474"/>
        <dbReference type="ChEBI" id="CHEBI:57791"/>
        <dbReference type="ChEBI" id="CHEBI:83900"/>
        <dbReference type="ChEBI" id="CHEBI:83905"/>
        <dbReference type="ChEBI" id="CHEBI:456216"/>
        <dbReference type="EC" id="6.3.2.13"/>
    </reaction>
</comment>
<evidence type="ECO:0000256" key="8">
    <source>
        <dbReference type="ARBA" id="ARBA00022984"/>
    </source>
</evidence>
<dbReference type="PANTHER" id="PTHR23135">
    <property type="entry name" value="MUR LIGASE FAMILY MEMBER"/>
    <property type="match status" value="1"/>
</dbReference>
<evidence type="ECO:0000313" key="16">
    <source>
        <dbReference type="EMBL" id="KIX15080.1"/>
    </source>
</evidence>
<evidence type="ECO:0000256" key="7">
    <source>
        <dbReference type="ARBA" id="ARBA00022960"/>
    </source>
</evidence>
<evidence type="ECO:0000313" key="17">
    <source>
        <dbReference type="Proteomes" id="UP000032233"/>
    </source>
</evidence>
<keyword evidence="6 11" id="KW-0067">ATP-binding</keyword>
<dbReference type="InterPro" id="IPR036565">
    <property type="entry name" value="Mur-like_cat_sf"/>
</dbReference>
<dbReference type="InterPro" id="IPR004101">
    <property type="entry name" value="Mur_ligase_C"/>
</dbReference>
<dbReference type="InterPro" id="IPR036615">
    <property type="entry name" value="Mur_ligase_C_dom_sf"/>
</dbReference>
<dbReference type="Pfam" id="PF08245">
    <property type="entry name" value="Mur_ligase_M"/>
    <property type="match status" value="1"/>
</dbReference>
<feature type="short sequence motif" description="Meso-diaminopimelate recognition motif" evidence="11">
    <location>
        <begin position="414"/>
        <end position="417"/>
    </location>
</feature>
<evidence type="ECO:0000256" key="6">
    <source>
        <dbReference type="ARBA" id="ARBA00022840"/>
    </source>
</evidence>
<keyword evidence="10 11" id="KW-0961">Cell wall biogenesis/degradation</keyword>
<dbReference type="EMBL" id="AZAC01000004">
    <property type="protein sequence ID" value="KIX15080.1"/>
    <property type="molecule type" value="Genomic_DNA"/>
</dbReference>
<feature type="binding site" evidence="11">
    <location>
        <begin position="111"/>
        <end position="117"/>
    </location>
    <ligand>
        <name>ATP</name>
        <dbReference type="ChEBI" id="CHEBI:30616"/>
    </ligand>
</feature>
<comment type="cofactor">
    <cofactor evidence="11">
        <name>Mg(2+)</name>
        <dbReference type="ChEBI" id="CHEBI:18420"/>
    </cofactor>
</comment>
<dbReference type="InterPro" id="IPR018109">
    <property type="entry name" value="Folylpolyglutamate_synth_CS"/>
</dbReference>
<dbReference type="GO" id="GO:0008765">
    <property type="term" value="F:UDP-N-acetylmuramoylalanyl-D-glutamate-2,6-diaminopimelate ligase activity"/>
    <property type="evidence" value="ECO:0007669"/>
    <property type="project" value="UniProtKB-UniRule"/>
</dbReference>
<feature type="binding site" evidence="11">
    <location>
        <position position="390"/>
    </location>
    <ligand>
        <name>meso-2,6-diaminopimelate</name>
        <dbReference type="ChEBI" id="CHEBI:57791"/>
    </ligand>
</feature>
<protein>
    <recommendedName>
        <fullName evidence="11">UDP-N-acetylmuramoyl-L-alanyl-D-glutamate--2,6-diaminopimelate ligase</fullName>
        <ecNumber evidence="11">6.3.2.13</ecNumber>
    </recommendedName>
    <alternativeName>
        <fullName evidence="11">Meso-A2pm-adding enzyme</fullName>
    </alternativeName>
    <alternativeName>
        <fullName evidence="11">Meso-diaminopimelate-adding enzyme</fullName>
    </alternativeName>
    <alternativeName>
        <fullName evidence="11">UDP-MurNAc-L-Ala-D-Glu:meso-diaminopimelate ligase</fullName>
    </alternativeName>
    <alternativeName>
        <fullName evidence="11">UDP-MurNAc-tripeptide synthetase</fullName>
    </alternativeName>
    <alternativeName>
        <fullName evidence="11">UDP-N-acetylmuramyl-tripeptide synthetase</fullName>
    </alternativeName>
</protein>
<dbReference type="PROSITE" id="PS01011">
    <property type="entry name" value="FOLYLPOLYGLU_SYNT_1"/>
    <property type="match status" value="1"/>
</dbReference>
<dbReference type="NCBIfam" id="TIGR01085">
    <property type="entry name" value="murE"/>
    <property type="match status" value="1"/>
</dbReference>
<dbReference type="InterPro" id="IPR005761">
    <property type="entry name" value="UDP-N-AcMur-Glu-dNH2Pim_ligase"/>
</dbReference>
<dbReference type="AlphaFoldDB" id="A0A0D2K006"/>
<evidence type="ECO:0000259" key="14">
    <source>
        <dbReference type="Pfam" id="PF02875"/>
    </source>
</evidence>
<evidence type="ECO:0000256" key="1">
    <source>
        <dbReference type="ARBA" id="ARBA00005898"/>
    </source>
</evidence>
<proteinExistence type="inferred from homology"/>
<keyword evidence="4 11" id="KW-0132">Cell division</keyword>
<reference evidence="16 17" key="1">
    <citation type="submission" date="2013-11" db="EMBL/GenBank/DDBJ databases">
        <title>Metagenomic analysis of a methanogenic consortium involved in long chain n-alkane degradation.</title>
        <authorList>
            <person name="Davidova I.A."/>
            <person name="Callaghan A.V."/>
            <person name="Wawrik B."/>
            <person name="Pruitt S."/>
            <person name="Marks C."/>
            <person name="Duncan K.E."/>
            <person name="Suflita J.M."/>
        </authorList>
    </citation>
    <scope>NUCLEOTIDE SEQUENCE [LARGE SCALE GENOMIC DNA]</scope>
    <source>
        <strain evidence="16 17">SPR</strain>
    </source>
</reference>
<feature type="domain" description="Mur ligase C-terminal" evidence="14">
    <location>
        <begin position="340"/>
        <end position="480"/>
    </location>
</feature>
<keyword evidence="5 11" id="KW-0547">Nucleotide-binding</keyword>
<dbReference type="Proteomes" id="UP000032233">
    <property type="component" value="Unassembled WGS sequence"/>
</dbReference>
<feature type="binding site" evidence="11">
    <location>
        <position position="187"/>
    </location>
    <ligand>
        <name>UDP-N-acetyl-alpha-D-muramoyl-L-alanyl-D-glutamate</name>
        <dbReference type="ChEBI" id="CHEBI:83900"/>
    </ligand>
</feature>
<comment type="similarity">
    <text evidence="1 11">Belongs to the MurCDEF family. MurE subfamily.</text>
</comment>
<feature type="binding site" evidence="11">
    <location>
        <position position="179"/>
    </location>
    <ligand>
        <name>UDP-N-acetyl-alpha-D-muramoyl-L-alanyl-D-glutamate</name>
        <dbReference type="ChEBI" id="CHEBI:83900"/>
    </ligand>
</feature>
<dbReference type="OrthoDB" id="9800958at2"/>
<dbReference type="Pfam" id="PF02875">
    <property type="entry name" value="Mur_ligase_C"/>
    <property type="match status" value="1"/>
</dbReference>
<comment type="caution">
    <text evidence="11">Lacks conserved residue(s) required for the propagation of feature annotation.</text>
</comment>
<dbReference type="EC" id="6.3.2.13" evidence="11"/>
<dbReference type="STRING" id="1429043.X474_04695"/>
<dbReference type="GO" id="GO:0071555">
    <property type="term" value="P:cell wall organization"/>
    <property type="evidence" value="ECO:0007669"/>
    <property type="project" value="UniProtKB-KW"/>
</dbReference>
<dbReference type="InterPro" id="IPR000713">
    <property type="entry name" value="Mur_ligase_N"/>
</dbReference>
<dbReference type="RefSeq" id="WP_044346985.1">
    <property type="nucleotide sequence ID" value="NZ_AZAC01000004.1"/>
</dbReference>
<keyword evidence="2 11" id="KW-0963">Cytoplasm</keyword>
<dbReference type="GO" id="GO:0005737">
    <property type="term" value="C:cytoplasm"/>
    <property type="evidence" value="ECO:0007669"/>
    <property type="project" value="UniProtKB-SubCell"/>
</dbReference>
<dbReference type="SUPFAM" id="SSF53244">
    <property type="entry name" value="MurD-like peptide ligases, peptide-binding domain"/>
    <property type="match status" value="1"/>
</dbReference>
<dbReference type="NCBIfam" id="NF001124">
    <property type="entry name" value="PRK00139.1-2"/>
    <property type="match status" value="1"/>
</dbReference>
<gene>
    <name evidence="11" type="primary">murE</name>
    <name evidence="16" type="ORF">X474_04695</name>
</gene>
<dbReference type="Pfam" id="PF01225">
    <property type="entry name" value="Mur_ligase"/>
    <property type="match status" value="1"/>
</dbReference>
<evidence type="ECO:0000256" key="3">
    <source>
        <dbReference type="ARBA" id="ARBA00022598"/>
    </source>
</evidence>
<comment type="caution">
    <text evidence="16">The sequence shown here is derived from an EMBL/GenBank/DDBJ whole genome shotgun (WGS) entry which is preliminary data.</text>
</comment>
<dbReference type="GO" id="GO:0000287">
    <property type="term" value="F:magnesium ion binding"/>
    <property type="evidence" value="ECO:0007669"/>
    <property type="project" value="UniProtKB-UniRule"/>
</dbReference>
<name>A0A0D2K006_9BACT</name>
<dbReference type="InterPro" id="IPR013221">
    <property type="entry name" value="Mur_ligase_cen"/>
</dbReference>
<dbReference type="Gene3D" id="3.40.1190.10">
    <property type="entry name" value="Mur-like, catalytic domain"/>
    <property type="match status" value="1"/>
</dbReference>
<evidence type="ECO:0000256" key="2">
    <source>
        <dbReference type="ARBA" id="ARBA00022490"/>
    </source>
</evidence>
<dbReference type="UniPathway" id="UPA00219"/>
<dbReference type="GO" id="GO:0005524">
    <property type="term" value="F:ATP binding"/>
    <property type="evidence" value="ECO:0007669"/>
    <property type="project" value="UniProtKB-UniRule"/>
</dbReference>
<accession>A0A0D2K006</accession>
<dbReference type="Gene3D" id="3.40.1390.10">
    <property type="entry name" value="MurE/MurF, N-terminal domain"/>
    <property type="match status" value="1"/>
</dbReference>
<keyword evidence="3 11" id="KW-0436">Ligase</keyword>
<dbReference type="NCBIfam" id="NF001126">
    <property type="entry name" value="PRK00139.1-4"/>
    <property type="match status" value="1"/>
</dbReference>
<keyword evidence="11" id="KW-0460">Magnesium</keyword>
<evidence type="ECO:0000256" key="5">
    <source>
        <dbReference type="ARBA" id="ARBA00022741"/>
    </source>
</evidence>
<evidence type="ECO:0000259" key="13">
    <source>
        <dbReference type="Pfam" id="PF01225"/>
    </source>
</evidence>
<comment type="pathway">
    <text evidence="11 12">Cell wall biogenesis; peptidoglycan biosynthesis.</text>
</comment>
<keyword evidence="17" id="KW-1185">Reference proteome</keyword>
<comment type="function">
    <text evidence="11">Catalyzes the addition of meso-diaminopimelic acid to the nucleotide precursor UDP-N-acetylmuramoyl-L-alanyl-D-glutamate (UMAG) in the biosynthesis of bacterial cell-wall peptidoglycan.</text>
</comment>
<keyword evidence="7 11" id="KW-0133">Cell shape</keyword>
<dbReference type="FunCoup" id="A0A0D2K006">
    <property type="interactions" value="565"/>
</dbReference>
<evidence type="ECO:0000256" key="4">
    <source>
        <dbReference type="ARBA" id="ARBA00022618"/>
    </source>
</evidence>
<feature type="domain" description="Mur ligase N-terminal catalytic" evidence="13">
    <location>
        <begin position="23"/>
        <end position="97"/>
    </location>
</feature>
<feature type="binding site" evidence="11">
    <location>
        <position position="31"/>
    </location>
    <ligand>
        <name>UDP-N-acetyl-alpha-D-muramoyl-L-alanyl-D-glutamate</name>
        <dbReference type="ChEBI" id="CHEBI:83900"/>
    </ligand>
</feature>
<dbReference type="GO" id="GO:0004326">
    <property type="term" value="F:tetrahydrofolylpolyglutamate synthase activity"/>
    <property type="evidence" value="ECO:0007669"/>
    <property type="project" value="InterPro"/>
</dbReference>
<feature type="modified residue" description="N6-carboxylysine" evidence="11">
    <location>
        <position position="219"/>
    </location>
</feature>
<evidence type="ECO:0000259" key="15">
    <source>
        <dbReference type="Pfam" id="PF08245"/>
    </source>
</evidence>
<evidence type="ECO:0000256" key="9">
    <source>
        <dbReference type="ARBA" id="ARBA00023306"/>
    </source>
</evidence>
<feature type="binding site" evidence="11">
    <location>
        <begin position="414"/>
        <end position="417"/>
    </location>
    <ligand>
        <name>meso-2,6-diaminopimelate</name>
        <dbReference type="ChEBI" id="CHEBI:57791"/>
    </ligand>
</feature>
<feature type="domain" description="Mur ligase central" evidence="15">
    <location>
        <begin position="109"/>
        <end position="317"/>
    </location>
</feature>
<sequence>MKFSELIKELDPVQIIGAAPDLEVKGLAYDSRKVGPGYIFVALKGLAADGHAFLAQAAKAGSPVVVVETEDPSLADLCQVVVPDTRAALSRLAHVFYQRPSRDMRTVGITGTNGKTTVSYLVESVLAQQGPVGVIGTVDLRWPGHREPAAMTTPESLDIHAALAQMRADRADQAVLEVSSHALAQKRADNVALDAAVFTNLSRDHLDYHKDMEDYFQSKKRLFTELLPKWKKTGKKGLAVVFNDDARGAGLAAETRALGVETLTYGLDSEADIRPVDLELTIEGIKLTVKSPMGVFMVNSPLVGRFNAANLLAGAAVGLGLGMEPALVAQGLCSLKGVPGRLEKVGVSSQGPLVFVDYCHTDDALRQALSVLRPLCPGRLICVFGAGGDRDHGKRPLMGLAVARGADLAVLTSDNPRTEDPLSIMEMIEPGLVEGGALKTLDPANAQSGAYVTEPDRAKAIALAVKSAGPGDVILIGGKGHEDYQIIGREKRHFDDRQEAARALGLVWPKEAANA</sequence>
<organism evidence="16 17">
    <name type="scientific">Dethiosulfatarculus sandiegensis</name>
    <dbReference type="NCBI Taxonomy" id="1429043"/>
    <lineage>
        <taxon>Bacteria</taxon>
        <taxon>Pseudomonadati</taxon>
        <taxon>Thermodesulfobacteriota</taxon>
        <taxon>Desulfarculia</taxon>
        <taxon>Desulfarculales</taxon>
        <taxon>Desulfarculaceae</taxon>
        <taxon>Dethiosulfatarculus</taxon>
    </lineage>
</organism>
<comment type="subcellular location">
    <subcellularLocation>
        <location evidence="11 12">Cytoplasm</location>
    </subcellularLocation>
</comment>
<dbReference type="GO" id="GO:0009252">
    <property type="term" value="P:peptidoglycan biosynthetic process"/>
    <property type="evidence" value="ECO:0007669"/>
    <property type="project" value="UniProtKB-UniRule"/>
</dbReference>
<dbReference type="PATRIC" id="fig|1429043.3.peg.1002"/>
<comment type="PTM">
    <text evidence="11">Carboxylation is probably crucial for Mg(2+) binding and, consequently, for the gamma-phosphate positioning of ATP.</text>
</comment>
<evidence type="ECO:0000256" key="10">
    <source>
        <dbReference type="ARBA" id="ARBA00023316"/>
    </source>
</evidence>
<evidence type="ECO:0000256" key="12">
    <source>
        <dbReference type="RuleBase" id="RU004135"/>
    </source>
</evidence>